<accession>A0A9P4S970</accession>
<dbReference type="Proteomes" id="UP000799429">
    <property type="component" value="Unassembled WGS sequence"/>
</dbReference>
<sequence>MPLQHSAQQLQKEGRLALSWLQHFNSSTRARIVGTYRLLIVDGHSSHITPEFDTFYLENRIVTLYMPVYTSHLL</sequence>
<feature type="domain" description="DDE-1" evidence="1">
    <location>
        <begin position="17"/>
        <end position="74"/>
    </location>
</feature>
<dbReference type="AlphaFoldDB" id="A0A9P4S970"/>
<gene>
    <name evidence="2" type="ORF">M501DRAFT_171772</name>
</gene>
<dbReference type="GO" id="GO:0003676">
    <property type="term" value="F:nucleic acid binding"/>
    <property type="evidence" value="ECO:0007669"/>
    <property type="project" value="InterPro"/>
</dbReference>
<dbReference type="InterPro" id="IPR004875">
    <property type="entry name" value="DDE_SF_endonuclease_dom"/>
</dbReference>
<evidence type="ECO:0000313" key="3">
    <source>
        <dbReference type="Proteomes" id="UP000799429"/>
    </source>
</evidence>
<dbReference type="EMBL" id="MU006099">
    <property type="protein sequence ID" value="KAF2837515.1"/>
    <property type="molecule type" value="Genomic_DNA"/>
</dbReference>
<proteinExistence type="predicted"/>
<keyword evidence="3" id="KW-1185">Reference proteome</keyword>
<dbReference type="Pfam" id="PF03184">
    <property type="entry name" value="DDE_1"/>
    <property type="match status" value="1"/>
</dbReference>
<comment type="caution">
    <text evidence="2">The sequence shown here is derived from an EMBL/GenBank/DDBJ whole genome shotgun (WGS) entry which is preliminary data.</text>
</comment>
<evidence type="ECO:0000259" key="1">
    <source>
        <dbReference type="Pfam" id="PF03184"/>
    </source>
</evidence>
<evidence type="ECO:0000313" key="2">
    <source>
        <dbReference type="EMBL" id="KAF2837515.1"/>
    </source>
</evidence>
<protein>
    <recommendedName>
        <fullName evidence="1">DDE-1 domain-containing protein</fullName>
    </recommendedName>
</protein>
<organism evidence="2 3">
    <name type="scientific">Patellaria atrata CBS 101060</name>
    <dbReference type="NCBI Taxonomy" id="1346257"/>
    <lineage>
        <taxon>Eukaryota</taxon>
        <taxon>Fungi</taxon>
        <taxon>Dikarya</taxon>
        <taxon>Ascomycota</taxon>
        <taxon>Pezizomycotina</taxon>
        <taxon>Dothideomycetes</taxon>
        <taxon>Dothideomycetes incertae sedis</taxon>
        <taxon>Patellariales</taxon>
        <taxon>Patellariaceae</taxon>
        <taxon>Patellaria</taxon>
    </lineage>
</organism>
<dbReference type="OrthoDB" id="5425161at2759"/>
<reference evidence="2" key="1">
    <citation type="journal article" date="2020" name="Stud. Mycol.">
        <title>101 Dothideomycetes genomes: a test case for predicting lifestyles and emergence of pathogens.</title>
        <authorList>
            <person name="Haridas S."/>
            <person name="Albert R."/>
            <person name="Binder M."/>
            <person name="Bloem J."/>
            <person name="Labutti K."/>
            <person name="Salamov A."/>
            <person name="Andreopoulos B."/>
            <person name="Baker S."/>
            <person name="Barry K."/>
            <person name="Bills G."/>
            <person name="Bluhm B."/>
            <person name="Cannon C."/>
            <person name="Castanera R."/>
            <person name="Culley D."/>
            <person name="Daum C."/>
            <person name="Ezra D."/>
            <person name="Gonzalez J."/>
            <person name="Henrissat B."/>
            <person name="Kuo A."/>
            <person name="Liang C."/>
            <person name="Lipzen A."/>
            <person name="Lutzoni F."/>
            <person name="Magnuson J."/>
            <person name="Mondo S."/>
            <person name="Nolan M."/>
            <person name="Ohm R."/>
            <person name="Pangilinan J."/>
            <person name="Park H.-J."/>
            <person name="Ramirez L."/>
            <person name="Alfaro M."/>
            <person name="Sun H."/>
            <person name="Tritt A."/>
            <person name="Yoshinaga Y."/>
            <person name="Zwiers L.-H."/>
            <person name="Turgeon B."/>
            <person name="Goodwin S."/>
            <person name="Spatafora J."/>
            <person name="Crous P."/>
            <person name="Grigoriev I."/>
        </authorList>
    </citation>
    <scope>NUCLEOTIDE SEQUENCE</scope>
    <source>
        <strain evidence="2">CBS 101060</strain>
    </source>
</reference>
<name>A0A9P4S970_9PEZI</name>